<feature type="compositionally biased region" description="Polar residues" evidence="1">
    <location>
        <begin position="240"/>
        <end position="267"/>
    </location>
</feature>
<feature type="compositionally biased region" description="Basic residues" evidence="1">
    <location>
        <begin position="47"/>
        <end position="57"/>
    </location>
</feature>
<evidence type="ECO:0000259" key="2">
    <source>
        <dbReference type="Pfam" id="PF17921"/>
    </source>
</evidence>
<feature type="compositionally biased region" description="Basic and acidic residues" evidence="1">
    <location>
        <begin position="352"/>
        <end position="362"/>
    </location>
</feature>
<name>A0ABM4U5V5_COFAR</name>
<accession>A0ABM4U5V5</accession>
<evidence type="ECO:0000259" key="3">
    <source>
        <dbReference type="Pfam" id="PF24626"/>
    </source>
</evidence>
<keyword evidence="4" id="KW-1185">Reference proteome</keyword>
<evidence type="ECO:0000256" key="1">
    <source>
        <dbReference type="SAM" id="MobiDB-lite"/>
    </source>
</evidence>
<evidence type="ECO:0000313" key="5">
    <source>
        <dbReference type="RefSeq" id="XP_071902667.1"/>
    </source>
</evidence>
<dbReference type="Pfam" id="PF17921">
    <property type="entry name" value="Integrase_H2C2"/>
    <property type="match status" value="1"/>
</dbReference>
<gene>
    <name evidence="5" type="primary">LOC140005559</name>
</gene>
<dbReference type="Pfam" id="PF24626">
    <property type="entry name" value="SH3_Tf2-1"/>
    <property type="match status" value="1"/>
</dbReference>
<feature type="compositionally biased region" description="Polar residues" evidence="1">
    <location>
        <begin position="316"/>
        <end position="328"/>
    </location>
</feature>
<dbReference type="PANTHER" id="PTHR35046">
    <property type="entry name" value="ZINC KNUCKLE (CCHC-TYPE) FAMILY PROTEIN"/>
    <property type="match status" value="1"/>
</dbReference>
<dbReference type="CDD" id="cd00303">
    <property type="entry name" value="retropepsin_like"/>
    <property type="match status" value="1"/>
</dbReference>
<feature type="region of interest" description="Disordered" evidence="1">
    <location>
        <begin position="313"/>
        <end position="362"/>
    </location>
</feature>
<organism evidence="4 5">
    <name type="scientific">Coffea arabica</name>
    <name type="common">Arabian coffee</name>
    <dbReference type="NCBI Taxonomy" id="13443"/>
    <lineage>
        <taxon>Eukaryota</taxon>
        <taxon>Viridiplantae</taxon>
        <taxon>Streptophyta</taxon>
        <taxon>Embryophyta</taxon>
        <taxon>Tracheophyta</taxon>
        <taxon>Spermatophyta</taxon>
        <taxon>Magnoliopsida</taxon>
        <taxon>eudicotyledons</taxon>
        <taxon>Gunneridae</taxon>
        <taxon>Pentapetalae</taxon>
        <taxon>asterids</taxon>
        <taxon>lamiids</taxon>
        <taxon>Gentianales</taxon>
        <taxon>Rubiaceae</taxon>
        <taxon>Ixoroideae</taxon>
        <taxon>Gardenieae complex</taxon>
        <taxon>Bertiereae - Coffeeae clade</taxon>
        <taxon>Coffeeae</taxon>
        <taxon>Coffea</taxon>
    </lineage>
</organism>
<protein>
    <recommendedName>
        <fullName evidence="6">Integrase zinc-binding domain-containing protein</fullName>
    </recommendedName>
</protein>
<sequence length="530" mass="60747">MEQQQATTDHSLLFAAMKNELRRISKQQMEELHTRFDELSRSLTRGSRSRSHNRSNHGTKEAHSEDYSASEDEERPEKPRRDTPKNELKGLKIQVPAFKGSSSTVGAEQTWQAYMVESLGLPTTRHPHPYRLQWLSEDGEVRVFKQVRVPFSIGPYTDEIVCDVVPMHATHVILGRPWQFDKHVTFDRRANKYTLLHDGKRKVLTPLTPAQVYEDQLKLQRECEQDRERKKQKAVDPGKGSTSASEPSTQGQVSIPSVTRDNSPTTHTTRKQNMIIRAKDVRKVVNSDQPVLLMICKHVLLDVVELDKAFPASMGTGDTHNRVSSVQNADHDADDEGYHSNTSLRSRKNQRQAREGRDRPRRELLVKEAHGGGLMGHLGVDKTLDILHEHFYWPKLRRDVANICDKCLKCKQAKSRSNPHGLYTPLPVPHAPWTDLSMDFVLSLPRSARDGVKKVEAVRTLHERVRAQIEKKNAQYAKHANKGRKHVVFEPGDWVWVHMRKEKFATSRRTKLHPRGDGPFRVLERINDNA</sequence>
<feature type="region of interest" description="Disordered" evidence="1">
    <location>
        <begin position="221"/>
        <end position="274"/>
    </location>
</feature>
<dbReference type="PANTHER" id="PTHR35046:SF9">
    <property type="entry name" value="RNA-DIRECTED DNA POLYMERASE"/>
    <property type="match status" value="1"/>
</dbReference>
<dbReference type="Proteomes" id="UP001652660">
    <property type="component" value="Chromosome 4e"/>
</dbReference>
<feature type="compositionally biased region" description="Basic and acidic residues" evidence="1">
    <location>
        <begin position="75"/>
        <end position="90"/>
    </location>
</feature>
<dbReference type="Gene3D" id="1.10.340.70">
    <property type="match status" value="1"/>
</dbReference>
<dbReference type="InterPro" id="IPR056924">
    <property type="entry name" value="SH3_Tf2-1"/>
</dbReference>
<feature type="domain" description="Integrase zinc-binding" evidence="2">
    <location>
        <begin position="360"/>
        <end position="416"/>
    </location>
</feature>
<evidence type="ECO:0008006" key="6">
    <source>
        <dbReference type="Google" id="ProtNLM"/>
    </source>
</evidence>
<feature type="region of interest" description="Disordered" evidence="1">
    <location>
        <begin position="35"/>
        <end position="91"/>
    </location>
</feature>
<reference evidence="5" key="1">
    <citation type="submission" date="2025-08" db="UniProtKB">
        <authorList>
            <consortium name="RefSeq"/>
        </authorList>
    </citation>
    <scope>IDENTIFICATION</scope>
    <source>
        <tissue evidence="5">Leaves</tissue>
    </source>
</reference>
<dbReference type="GeneID" id="140005559"/>
<proteinExistence type="predicted"/>
<dbReference type="RefSeq" id="XP_071902667.1">
    <property type="nucleotide sequence ID" value="XM_072046566.1"/>
</dbReference>
<feature type="domain" description="Tf2-1-like SH3-like" evidence="3">
    <location>
        <begin position="492"/>
        <end position="530"/>
    </location>
</feature>
<evidence type="ECO:0000313" key="4">
    <source>
        <dbReference type="Proteomes" id="UP001652660"/>
    </source>
</evidence>
<dbReference type="InterPro" id="IPR041588">
    <property type="entry name" value="Integrase_H2C2"/>
</dbReference>
<feature type="compositionally biased region" description="Basic and acidic residues" evidence="1">
    <location>
        <begin position="221"/>
        <end position="236"/>
    </location>
</feature>